<keyword evidence="8" id="KW-0999">Mitochondrion inner membrane</keyword>
<geneLocation type="mitochondrion" evidence="20"/>
<feature type="transmembrane region" description="Helical" evidence="17">
    <location>
        <begin position="145"/>
        <end position="166"/>
    </location>
</feature>
<dbReference type="InterPro" id="IPR048259">
    <property type="entry name" value="Cytochrome_b_N_euk/bac"/>
</dbReference>
<dbReference type="InterPro" id="IPR005798">
    <property type="entry name" value="Cyt_b/b6_C"/>
</dbReference>
<feature type="transmembrane region" description="Helical" evidence="17">
    <location>
        <begin position="288"/>
        <end position="308"/>
    </location>
</feature>
<comment type="function">
    <text evidence="17">Component of the ubiquinol-cytochrome c reductase complex (complex III or cytochrome b-c1 complex) that is part of the mitochondrial respiratory chain. The b-c1 complex mediates electron transfer from ubiquinol to cytochrome c. Contributes to the generation of a proton gradient across the mitochondrial membrane that is then used for ATP synthesis.</text>
</comment>
<dbReference type="InterPro" id="IPR036150">
    <property type="entry name" value="Cyt_b/b6_C_sf"/>
</dbReference>
<dbReference type="SUPFAM" id="SSF81648">
    <property type="entry name" value="a domain/subunit of cytochrome bc1 complex (Ubiquinol-cytochrome c reductase)"/>
    <property type="match status" value="1"/>
</dbReference>
<dbReference type="PANTHER" id="PTHR19271">
    <property type="entry name" value="CYTOCHROME B"/>
    <property type="match status" value="1"/>
</dbReference>
<comment type="subcellular location">
    <subcellularLocation>
        <location evidence="1">Mitochondrion inner membrane</location>
        <topology evidence="1">Multi-pass membrane protein</topology>
    </subcellularLocation>
</comment>
<comment type="cofactor">
    <cofactor evidence="16">
        <name>heme</name>
        <dbReference type="ChEBI" id="CHEBI:30413"/>
    </cofactor>
    <text evidence="16">Binds 2 heme groups non-covalently.</text>
</comment>
<keyword evidence="3 17" id="KW-0813">Transport</keyword>
<keyword evidence="5 17" id="KW-0679">Respiratory chain</keyword>
<feature type="binding site" description="axial binding residue" evidence="16">
    <location>
        <position position="81"/>
    </location>
    <ligand>
        <name>heme b</name>
        <dbReference type="ChEBI" id="CHEBI:60344"/>
        <label>b562</label>
    </ligand>
    <ligandPart>
        <name>Fe</name>
        <dbReference type="ChEBI" id="CHEBI:18248"/>
    </ligandPart>
</feature>
<evidence type="ECO:0000256" key="5">
    <source>
        <dbReference type="ARBA" id="ARBA00022660"/>
    </source>
</evidence>
<dbReference type="GO" id="GO:0045275">
    <property type="term" value="C:respiratory chain complex III"/>
    <property type="evidence" value="ECO:0007669"/>
    <property type="project" value="InterPro"/>
</dbReference>
<dbReference type="InterPro" id="IPR030689">
    <property type="entry name" value="Cytochrome_b"/>
</dbReference>
<dbReference type="InterPro" id="IPR048260">
    <property type="entry name" value="Cytochrome_b_C_euk/bac"/>
</dbReference>
<evidence type="ECO:0000259" key="19">
    <source>
        <dbReference type="PROSITE" id="PS51003"/>
    </source>
</evidence>
<evidence type="ECO:0000256" key="4">
    <source>
        <dbReference type="ARBA" id="ARBA00022617"/>
    </source>
</evidence>
<dbReference type="InterPro" id="IPR005797">
    <property type="entry name" value="Cyt_b/b6_N"/>
</dbReference>
<dbReference type="GO" id="GO:0005743">
    <property type="term" value="C:mitochondrial inner membrane"/>
    <property type="evidence" value="ECO:0007669"/>
    <property type="project" value="UniProtKB-SubCell"/>
</dbReference>
<dbReference type="GeneID" id="37504512"/>
<evidence type="ECO:0000256" key="9">
    <source>
        <dbReference type="ARBA" id="ARBA00022982"/>
    </source>
</evidence>
<keyword evidence="4 16" id="KW-0349">Heme</keyword>
<keyword evidence="13 17" id="KW-0472">Membrane</keyword>
<comment type="cofactor">
    <cofactor evidence="17">
        <name>heme b</name>
        <dbReference type="ChEBI" id="CHEBI:60344"/>
    </cofactor>
    <text evidence="17">Binds 2 heme groups non-covalently.</text>
</comment>
<feature type="transmembrane region" description="Helical" evidence="17">
    <location>
        <begin position="178"/>
        <end position="200"/>
    </location>
</feature>
<evidence type="ECO:0000256" key="14">
    <source>
        <dbReference type="ARBA" id="ARBA00061233"/>
    </source>
</evidence>
<dbReference type="FunFam" id="1.20.810.10:FF:000002">
    <property type="entry name" value="Cytochrome b"/>
    <property type="match status" value="1"/>
</dbReference>
<feature type="binding site" description="axial binding residue" evidence="16">
    <location>
        <position position="95"/>
    </location>
    <ligand>
        <name>heme b</name>
        <dbReference type="ChEBI" id="CHEBI:60344"/>
        <label>b566</label>
    </ligand>
    <ligandPart>
        <name>Fe</name>
        <dbReference type="ChEBI" id="CHEBI:18248"/>
    </ligandPart>
</feature>
<keyword evidence="12 17" id="KW-0496">Mitochondrion</keyword>
<evidence type="ECO:0000256" key="1">
    <source>
        <dbReference type="ARBA" id="ARBA00004448"/>
    </source>
</evidence>
<dbReference type="SUPFAM" id="SSF81342">
    <property type="entry name" value="Transmembrane di-heme cytochromes"/>
    <property type="match status" value="1"/>
</dbReference>
<evidence type="ECO:0000259" key="18">
    <source>
        <dbReference type="PROSITE" id="PS51002"/>
    </source>
</evidence>
<keyword evidence="11 16" id="KW-0408">Iron</keyword>
<feature type="transmembrane region" description="Helical" evidence="17">
    <location>
        <begin position="346"/>
        <end position="370"/>
    </location>
</feature>
<dbReference type="CDD" id="cd00290">
    <property type="entry name" value="cytochrome_b_C"/>
    <property type="match status" value="1"/>
</dbReference>
<dbReference type="Gene3D" id="1.20.810.10">
    <property type="entry name" value="Cytochrome Bc1 Complex, Chain C"/>
    <property type="match status" value="1"/>
</dbReference>
<dbReference type="GO" id="GO:0008121">
    <property type="term" value="F:quinol-cytochrome-c reductase activity"/>
    <property type="evidence" value="ECO:0007669"/>
    <property type="project" value="InterPro"/>
</dbReference>
<evidence type="ECO:0000256" key="13">
    <source>
        <dbReference type="ARBA" id="ARBA00023136"/>
    </source>
</evidence>
<evidence type="ECO:0000256" key="2">
    <source>
        <dbReference type="ARBA" id="ARBA00013531"/>
    </source>
</evidence>
<dbReference type="PROSITE" id="PS51003">
    <property type="entry name" value="CYTB_CTER"/>
    <property type="match status" value="1"/>
</dbReference>
<feature type="transmembrane region" description="Helical" evidence="17">
    <location>
        <begin position="27"/>
        <end position="54"/>
    </location>
</feature>
<evidence type="ECO:0000256" key="6">
    <source>
        <dbReference type="ARBA" id="ARBA00022692"/>
    </source>
</evidence>
<evidence type="ECO:0000256" key="7">
    <source>
        <dbReference type="ARBA" id="ARBA00022723"/>
    </source>
</evidence>
<feature type="binding site" description="axial binding residue" evidence="16">
    <location>
        <position position="182"/>
    </location>
    <ligand>
        <name>heme b</name>
        <dbReference type="ChEBI" id="CHEBI:60344"/>
        <label>b562</label>
    </ligand>
    <ligandPart>
        <name>Fe</name>
        <dbReference type="ChEBI" id="CHEBI:18248"/>
    </ligandPart>
</feature>
<dbReference type="InterPro" id="IPR016174">
    <property type="entry name" value="Di-haem_cyt_TM"/>
</dbReference>
<proteinExistence type="inferred from homology"/>
<evidence type="ECO:0000256" key="16">
    <source>
        <dbReference type="PIRSR" id="PIRSR038885-2"/>
    </source>
</evidence>
<feature type="binding site" evidence="15">
    <location>
        <position position="201"/>
    </location>
    <ligand>
        <name>a ubiquinone</name>
        <dbReference type="ChEBI" id="CHEBI:16389"/>
    </ligand>
</feature>
<dbReference type="CDD" id="cd00284">
    <property type="entry name" value="Cytochrome_b_N"/>
    <property type="match status" value="1"/>
</dbReference>
<feature type="transmembrane region" description="Helical" evidence="17">
    <location>
        <begin position="221"/>
        <end position="245"/>
    </location>
</feature>
<dbReference type="AlphaFoldDB" id="A0A344V6N2"/>
<keyword evidence="10 17" id="KW-1133">Transmembrane helix</keyword>
<dbReference type="PROSITE" id="PS51002">
    <property type="entry name" value="CYTB_NTER"/>
    <property type="match status" value="1"/>
</dbReference>
<evidence type="ECO:0000256" key="3">
    <source>
        <dbReference type="ARBA" id="ARBA00022448"/>
    </source>
</evidence>
<feature type="domain" description="Cytochrome b/b6 C-terminal region profile" evidence="19">
    <location>
        <begin position="210"/>
        <end position="380"/>
    </location>
</feature>
<keyword evidence="7 16" id="KW-0479">Metal-binding</keyword>
<evidence type="ECO:0000313" key="20">
    <source>
        <dbReference type="EMBL" id="AXE43619.1"/>
    </source>
</evidence>
<dbReference type="GO" id="GO:0046872">
    <property type="term" value="F:metal ion binding"/>
    <property type="evidence" value="ECO:0007669"/>
    <property type="project" value="UniProtKB-UniRule"/>
</dbReference>
<evidence type="ECO:0000256" key="12">
    <source>
        <dbReference type="ARBA" id="ARBA00023128"/>
    </source>
</evidence>
<name>A0A344V6N2_9FLOR</name>
<evidence type="ECO:0000256" key="15">
    <source>
        <dbReference type="PIRSR" id="PIRSR038885-1"/>
    </source>
</evidence>
<gene>
    <name evidence="20" type="primary">cob</name>
</gene>
<keyword evidence="9 17" id="KW-0249">Electron transport</keyword>
<sequence>MRLLKRPIISIVNNHLIDYPTPINIHYAWNFGFLASICLIIQILTGIFLAMHYTPHVDLAFASVEHIMRDVNYGWLLRYIHSNGASMFFIVVYIHIFRGLYFSSYTKPRQWVWVIGVIIFLLMIITAFIGYVLPWGQMSLWGATVITNLVSAVPLIGDLIVTWLWGGFSVDNATLNRFFSLHYLLPFVIAAASLIHLAVLHQDGSGNPLGIDSNVDKISMFPYFIYKDLLGLLIFIIFFSLFIYFSPNILGHPDNYIEANPMVTPAHIVPEWYFLPFYAILRSIPHKLGGVIAMISAILVLALLPWIHGTEIRSSRFRPVYRLLYWTMISCCLILGWIGGMPVEEPFVLIGQIASVYYFFYFLALLPILGKIEKFLLEFK</sequence>
<dbReference type="PIRSF" id="PIRSF038885">
    <property type="entry name" value="COB"/>
    <property type="match status" value="1"/>
</dbReference>
<dbReference type="EMBL" id="MF372958">
    <property type="protein sequence ID" value="AXE43619.1"/>
    <property type="molecule type" value="Genomic_DNA"/>
</dbReference>
<dbReference type="GO" id="GO:0016491">
    <property type="term" value="F:oxidoreductase activity"/>
    <property type="evidence" value="ECO:0007669"/>
    <property type="project" value="UniProtKB-UniRule"/>
</dbReference>
<dbReference type="PANTHER" id="PTHR19271:SF16">
    <property type="entry name" value="CYTOCHROME B"/>
    <property type="match status" value="1"/>
</dbReference>
<protein>
    <recommendedName>
        <fullName evidence="2 17">Cytochrome b</fullName>
    </recommendedName>
</protein>
<keyword evidence="6 17" id="KW-0812">Transmembrane</keyword>
<feature type="transmembrane region" description="Helical" evidence="17">
    <location>
        <begin position="75"/>
        <end position="96"/>
    </location>
</feature>
<dbReference type="Pfam" id="PF00032">
    <property type="entry name" value="Cytochrom_B_C"/>
    <property type="match status" value="1"/>
</dbReference>
<feature type="transmembrane region" description="Helical" evidence="17">
    <location>
        <begin position="320"/>
        <end position="340"/>
    </location>
</feature>
<dbReference type="InterPro" id="IPR027387">
    <property type="entry name" value="Cytb/b6-like_sf"/>
</dbReference>
<comment type="similarity">
    <text evidence="14 17">Belongs to the cytochrome b family.</text>
</comment>
<reference evidence="20" key="1">
    <citation type="submission" date="2017-06" db="EMBL/GenBank/DDBJ databases">
        <title>Complete mitochondrial genome of Gracilaria bailinae.</title>
        <authorList>
            <person name="Zhang L."/>
            <person name="Liu T."/>
        </authorList>
    </citation>
    <scope>NUCLEOTIDE SEQUENCE</scope>
</reference>
<dbReference type="Pfam" id="PF00033">
    <property type="entry name" value="Cytochrome_B"/>
    <property type="match status" value="1"/>
</dbReference>
<evidence type="ECO:0000256" key="10">
    <source>
        <dbReference type="ARBA" id="ARBA00022989"/>
    </source>
</evidence>
<accession>A0A344V6N2</accession>
<feature type="transmembrane region" description="Helical" evidence="17">
    <location>
        <begin position="111"/>
        <end position="133"/>
    </location>
</feature>
<feature type="binding site" description="axial binding residue" evidence="16">
    <location>
        <position position="196"/>
    </location>
    <ligand>
        <name>heme b</name>
        <dbReference type="ChEBI" id="CHEBI:60344"/>
        <label>b566</label>
    </ligand>
    <ligandPart>
        <name>Fe</name>
        <dbReference type="ChEBI" id="CHEBI:18248"/>
    </ligandPart>
</feature>
<feature type="domain" description="Cytochrome b/b6 N-terminal region profile" evidence="18">
    <location>
        <begin position="1"/>
        <end position="209"/>
    </location>
</feature>
<evidence type="ECO:0000256" key="8">
    <source>
        <dbReference type="ARBA" id="ARBA00022792"/>
    </source>
</evidence>
<dbReference type="GO" id="GO:0006122">
    <property type="term" value="P:mitochondrial electron transport, ubiquinol to cytochrome c"/>
    <property type="evidence" value="ECO:0007669"/>
    <property type="project" value="TreeGrafter"/>
</dbReference>
<evidence type="ECO:0000256" key="17">
    <source>
        <dbReference type="RuleBase" id="RU362117"/>
    </source>
</evidence>
<evidence type="ECO:0000256" key="11">
    <source>
        <dbReference type="ARBA" id="ARBA00023004"/>
    </source>
</evidence>
<organism evidence="20">
    <name type="scientific">Gracilariopsis heteroclada</name>
    <dbReference type="NCBI Taxonomy" id="172978"/>
    <lineage>
        <taxon>Eukaryota</taxon>
        <taxon>Rhodophyta</taxon>
        <taxon>Florideophyceae</taxon>
        <taxon>Rhodymeniophycidae</taxon>
        <taxon>Gracilariales</taxon>
        <taxon>Gracilariaceae</taxon>
        <taxon>Gracilariopsis</taxon>
    </lineage>
</organism>
<dbReference type="RefSeq" id="YP_009500457.1">
    <property type="nucleotide sequence ID" value="NC_038101.1"/>
</dbReference>